<dbReference type="EMBL" id="JAHUTJ010026317">
    <property type="protein sequence ID" value="MED6274707.1"/>
    <property type="molecule type" value="Genomic_DNA"/>
</dbReference>
<evidence type="ECO:0008006" key="3">
    <source>
        <dbReference type="Google" id="ProtNLM"/>
    </source>
</evidence>
<sequence>MVTMDHSSLPSTLRAAVCTAQLVSRGALHSFCATLSKNTEHEHVRVCVPQKYCKQKEDDCDMKHACVPLPIPETFMHKTLHFFVSQKCHTGVCLSRACSTCTLSIPCMEGVRW</sequence>
<name>A0ABU7DHX9_9TELE</name>
<organism evidence="1 2">
    <name type="scientific">Characodon lateralis</name>
    <dbReference type="NCBI Taxonomy" id="208331"/>
    <lineage>
        <taxon>Eukaryota</taxon>
        <taxon>Metazoa</taxon>
        <taxon>Chordata</taxon>
        <taxon>Craniata</taxon>
        <taxon>Vertebrata</taxon>
        <taxon>Euteleostomi</taxon>
        <taxon>Actinopterygii</taxon>
        <taxon>Neopterygii</taxon>
        <taxon>Teleostei</taxon>
        <taxon>Neoteleostei</taxon>
        <taxon>Acanthomorphata</taxon>
        <taxon>Ovalentaria</taxon>
        <taxon>Atherinomorphae</taxon>
        <taxon>Cyprinodontiformes</taxon>
        <taxon>Goodeidae</taxon>
        <taxon>Characodon</taxon>
    </lineage>
</organism>
<gene>
    <name evidence="1" type="ORF">CHARACLAT_019169</name>
</gene>
<reference evidence="1 2" key="1">
    <citation type="submission" date="2021-06" db="EMBL/GenBank/DDBJ databases">
        <authorList>
            <person name="Palmer J.M."/>
        </authorList>
    </citation>
    <scope>NUCLEOTIDE SEQUENCE [LARGE SCALE GENOMIC DNA]</scope>
    <source>
        <strain evidence="1 2">CL_MEX2019</strain>
        <tissue evidence="1">Muscle</tissue>
    </source>
</reference>
<evidence type="ECO:0000313" key="1">
    <source>
        <dbReference type="EMBL" id="MED6274707.1"/>
    </source>
</evidence>
<proteinExistence type="predicted"/>
<protein>
    <recommendedName>
        <fullName evidence="3">Secreted protein</fullName>
    </recommendedName>
</protein>
<dbReference type="Proteomes" id="UP001352852">
    <property type="component" value="Unassembled WGS sequence"/>
</dbReference>
<comment type="caution">
    <text evidence="1">The sequence shown here is derived from an EMBL/GenBank/DDBJ whole genome shotgun (WGS) entry which is preliminary data.</text>
</comment>
<accession>A0ABU7DHX9</accession>
<evidence type="ECO:0000313" key="2">
    <source>
        <dbReference type="Proteomes" id="UP001352852"/>
    </source>
</evidence>
<keyword evidence="2" id="KW-1185">Reference proteome</keyword>